<feature type="chain" id="PRO_5039009237" evidence="2">
    <location>
        <begin position="30"/>
        <end position="483"/>
    </location>
</feature>
<protein>
    <submittedName>
        <fullName evidence="3">WD40 domain-containing protein</fullName>
    </submittedName>
</protein>
<dbReference type="PANTHER" id="PTHR36842">
    <property type="entry name" value="PROTEIN TOLB HOMOLOG"/>
    <property type="match status" value="1"/>
</dbReference>
<keyword evidence="2" id="KW-0732">Signal</keyword>
<feature type="signal peptide" evidence="2">
    <location>
        <begin position="1"/>
        <end position="29"/>
    </location>
</feature>
<dbReference type="SUPFAM" id="SSF82171">
    <property type="entry name" value="DPP6 N-terminal domain-like"/>
    <property type="match status" value="1"/>
</dbReference>
<dbReference type="InterPro" id="IPR011659">
    <property type="entry name" value="WD40"/>
</dbReference>
<reference evidence="4" key="1">
    <citation type="submission" date="2011-06" db="EMBL/GenBank/DDBJ databases">
        <title>Complete genome sequence of Paenibacillus mucilaginosus KNP414.</title>
        <authorList>
            <person name="Wang J."/>
            <person name="Hu S."/>
            <person name="Hu X."/>
            <person name="Zhang B."/>
            <person name="Dong D."/>
            <person name="Zhang S."/>
            <person name="Zhao K."/>
            <person name="Wu D."/>
        </authorList>
    </citation>
    <scope>NUCLEOTIDE SEQUENCE [LARGE SCALE GENOMIC DNA]</scope>
    <source>
        <strain evidence="4">KNP414</strain>
    </source>
</reference>
<dbReference type="Gene3D" id="2.120.10.60">
    <property type="entry name" value="Tricorn protease N-terminal domain"/>
    <property type="match status" value="1"/>
</dbReference>
<evidence type="ECO:0000256" key="2">
    <source>
        <dbReference type="SAM" id="SignalP"/>
    </source>
</evidence>
<dbReference type="HOGENOM" id="CLU_044463_0_0_9"/>
<evidence type="ECO:0000313" key="4">
    <source>
        <dbReference type="Proteomes" id="UP000006620"/>
    </source>
</evidence>
<dbReference type="InterPro" id="IPR011042">
    <property type="entry name" value="6-blade_b-propeller_TolB-like"/>
</dbReference>
<evidence type="ECO:0000256" key="1">
    <source>
        <dbReference type="ARBA" id="ARBA00009820"/>
    </source>
</evidence>
<dbReference type="PANTHER" id="PTHR36842:SF1">
    <property type="entry name" value="PROTEIN TOLB"/>
    <property type="match status" value="1"/>
</dbReference>
<dbReference type="PATRIC" id="fig|1036673.3.peg.214"/>
<comment type="similarity">
    <text evidence="1">Belongs to the TolB family.</text>
</comment>
<accession>F8FM68</accession>
<dbReference type="RefSeq" id="WP_013914042.1">
    <property type="nucleotide sequence ID" value="NC_015690.1"/>
</dbReference>
<dbReference type="AlphaFoldDB" id="F8FM68"/>
<gene>
    <name evidence="3" type="ordered locus">KNP414_00235</name>
</gene>
<dbReference type="EMBL" id="CP002869">
    <property type="protein sequence ID" value="AEI38876.1"/>
    <property type="molecule type" value="Genomic_DNA"/>
</dbReference>
<reference evidence="3 4" key="2">
    <citation type="journal article" date="2013" name="Genome Announc.">
        <title>Genome Sequence of Growth-Improving Paenibacillus mucilaginosus Strain KNP414.</title>
        <authorList>
            <person name="Lu J.J."/>
            <person name="Wang J.F."/>
            <person name="Hu X.F."/>
        </authorList>
    </citation>
    <scope>NUCLEOTIDE SEQUENCE [LARGE SCALE GENOMIC DNA]</scope>
    <source>
        <strain evidence="3 4">KNP414</strain>
    </source>
</reference>
<dbReference type="KEGG" id="pms:KNP414_00235"/>
<organism evidence="3 4">
    <name type="scientific">Paenibacillus mucilaginosus (strain KNP414)</name>
    <dbReference type="NCBI Taxonomy" id="1036673"/>
    <lineage>
        <taxon>Bacteria</taxon>
        <taxon>Bacillati</taxon>
        <taxon>Bacillota</taxon>
        <taxon>Bacilli</taxon>
        <taxon>Bacillales</taxon>
        <taxon>Paenibacillaceae</taxon>
        <taxon>Paenibacillus</taxon>
    </lineage>
</organism>
<sequence>MRPAFVHSIQKKLSVTLTTALLISSVLPAAGAAAGPDFEPAFSTVTESDYGTGSVAPPAVQANAKPTPAGAPLTWSLLTKNNRGFASMLYATYDTPISKLSSDERYLAFMTYPPDVEQAPGRQIVLIRDRSTGGCERVKTPDETGSVLYFDMTPDARYIAYTYADTVISGQSKVYLYDRTTETLETVNGTTGRKEFRMEEGDYVSISADGRYVAFDTDAEGLVPGDTNGERDVYLFDRLGSGSRLERISVPLEEGRNHDSRHPSISSDGNRIVLVSQAKLTDLDEPDGTESLYLYDRQAAAGTYPKRIAEGETPSISGDGRYVAFTTFRDDLVQGEDTNNRDDIYVYDVTDAVFHRVSKEADGTQHTGDSRHPSISRSGAYVAYEVDSSDNGDESELYVAARQGAASARIEVPEASVSLLPSGKRPAVGDTGASVTFFSSYLERIGGVEVRLWDYFVAASGASPSLASGIAPEASDLVGQNQR</sequence>
<proteinExistence type="inferred from homology"/>
<evidence type="ECO:0000313" key="3">
    <source>
        <dbReference type="EMBL" id="AEI38876.1"/>
    </source>
</evidence>
<dbReference type="Pfam" id="PF07676">
    <property type="entry name" value="PD40"/>
    <property type="match status" value="1"/>
</dbReference>
<name>F8FM68_PAEMK</name>
<dbReference type="Proteomes" id="UP000006620">
    <property type="component" value="Chromosome"/>
</dbReference>
<dbReference type="Gene3D" id="2.120.10.30">
    <property type="entry name" value="TolB, C-terminal domain"/>
    <property type="match status" value="1"/>
</dbReference>